<protein>
    <submittedName>
        <fullName evidence="1">Uncharacterized protein</fullName>
    </submittedName>
</protein>
<accession>A0ACC2GDA3</accession>
<dbReference type="Proteomes" id="UP001157502">
    <property type="component" value="Chromosome 14"/>
</dbReference>
<organism evidence="1 2">
    <name type="scientific">Dallia pectoralis</name>
    <name type="common">Alaska blackfish</name>
    <dbReference type="NCBI Taxonomy" id="75939"/>
    <lineage>
        <taxon>Eukaryota</taxon>
        <taxon>Metazoa</taxon>
        <taxon>Chordata</taxon>
        <taxon>Craniata</taxon>
        <taxon>Vertebrata</taxon>
        <taxon>Euteleostomi</taxon>
        <taxon>Actinopterygii</taxon>
        <taxon>Neopterygii</taxon>
        <taxon>Teleostei</taxon>
        <taxon>Protacanthopterygii</taxon>
        <taxon>Esociformes</taxon>
        <taxon>Umbridae</taxon>
        <taxon>Dallia</taxon>
    </lineage>
</organism>
<gene>
    <name evidence="1" type="ORF">DPEC_G00170030</name>
</gene>
<dbReference type="EMBL" id="CM055741">
    <property type="protein sequence ID" value="KAJ8001490.1"/>
    <property type="molecule type" value="Genomic_DNA"/>
</dbReference>
<name>A0ACC2GDA3_DALPE</name>
<keyword evidence="2" id="KW-1185">Reference proteome</keyword>
<reference evidence="1" key="1">
    <citation type="submission" date="2021-05" db="EMBL/GenBank/DDBJ databases">
        <authorList>
            <person name="Pan Q."/>
            <person name="Jouanno E."/>
            <person name="Zahm M."/>
            <person name="Klopp C."/>
            <person name="Cabau C."/>
            <person name="Louis A."/>
            <person name="Berthelot C."/>
            <person name="Parey E."/>
            <person name="Roest Crollius H."/>
            <person name="Montfort J."/>
            <person name="Robinson-Rechavi M."/>
            <person name="Bouchez O."/>
            <person name="Lampietro C."/>
            <person name="Lopez Roques C."/>
            <person name="Donnadieu C."/>
            <person name="Postlethwait J."/>
            <person name="Bobe J."/>
            <person name="Dillon D."/>
            <person name="Chandos A."/>
            <person name="von Hippel F."/>
            <person name="Guiguen Y."/>
        </authorList>
    </citation>
    <scope>NUCLEOTIDE SEQUENCE</scope>
    <source>
        <strain evidence="1">YG-Jan2019</strain>
    </source>
</reference>
<evidence type="ECO:0000313" key="1">
    <source>
        <dbReference type="EMBL" id="KAJ8001490.1"/>
    </source>
</evidence>
<proteinExistence type="predicted"/>
<evidence type="ECO:0000313" key="2">
    <source>
        <dbReference type="Proteomes" id="UP001157502"/>
    </source>
</evidence>
<comment type="caution">
    <text evidence="1">The sequence shown here is derived from an EMBL/GenBank/DDBJ whole genome shotgun (WGS) entry which is preliminary data.</text>
</comment>
<sequence>MNDGQQPQKATVTGQPKPPWVLSPMATAMPQTTFLATPLPPKEFPVNLLSLTKLQKVLFASGSSYGAEDITDL</sequence>